<evidence type="ECO:0000256" key="1">
    <source>
        <dbReference type="SAM" id="Phobius"/>
    </source>
</evidence>
<reference evidence="2" key="1">
    <citation type="journal article" date="2024" name="Gigascience">
        <title>Chromosome-level genome of the poultry shaft louse Menopon gallinae provides insight into the host-switching and adaptive evolution of parasitic lice.</title>
        <authorList>
            <person name="Xu Y."/>
            <person name="Ma L."/>
            <person name="Liu S."/>
            <person name="Liang Y."/>
            <person name="Liu Q."/>
            <person name="He Z."/>
            <person name="Tian L."/>
            <person name="Duan Y."/>
            <person name="Cai W."/>
            <person name="Li H."/>
            <person name="Song F."/>
        </authorList>
    </citation>
    <scope>NUCLEOTIDE SEQUENCE</scope>
    <source>
        <strain evidence="2">Cailab_2023a</strain>
    </source>
</reference>
<dbReference type="EMBL" id="JARGDH010000003">
    <property type="protein sequence ID" value="KAL0273858.1"/>
    <property type="molecule type" value="Genomic_DNA"/>
</dbReference>
<protein>
    <recommendedName>
        <fullName evidence="3">DUF229 domain containing protein</fullName>
    </recommendedName>
</protein>
<organism evidence="2">
    <name type="scientific">Menopon gallinae</name>
    <name type="common">poultry shaft louse</name>
    <dbReference type="NCBI Taxonomy" id="328185"/>
    <lineage>
        <taxon>Eukaryota</taxon>
        <taxon>Metazoa</taxon>
        <taxon>Ecdysozoa</taxon>
        <taxon>Arthropoda</taxon>
        <taxon>Hexapoda</taxon>
        <taxon>Insecta</taxon>
        <taxon>Pterygota</taxon>
        <taxon>Neoptera</taxon>
        <taxon>Paraneoptera</taxon>
        <taxon>Psocodea</taxon>
        <taxon>Troctomorpha</taxon>
        <taxon>Phthiraptera</taxon>
        <taxon>Amblycera</taxon>
        <taxon>Menoponidae</taxon>
        <taxon>Menopon</taxon>
    </lineage>
</organism>
<evidence type="ECO:0008006" key="3">
    <source>
        <dbReference type="Google" id="ProtNLM"/>
    </source>
</evidence>
<dbReference type="InterPro" id="IPR004245">
    <property type="entry name" value="DUF229"/>
</dbReference>
<dbReference type="SUPFAM" id="SSF53649">
    <property type="entry name" value="Alkaline phosphatase-like"/>
    <property type="match status" value="1"/>
</dbReference>
<dbReference type="PANTHER" id="PTHR10974">
    <property type="entry name" value="FI08016P-RELATED"/>
    <property type="match status" value="1"/>
</dbReference>
<dbReference type="Pfam" id="PF02995">
    <property type="entry name" value="DUF229"/>
    <property type="match status" value="1"/>
</dbReference>
<dbReference type="PANTHER" id="PTHR10974:SF1">
    <property type="entry name" value="FI08016P-RELATED"/>
    <property type="match status" value="1"/>
</dbReference>
<dbReference type="Gene3D" id="3.40.720.10">
    <property type="entry name" value="Alkaline Phosphatase, subunit A"/>
    <property type="match status" value="1"/>
</dbReference>
<dbReference type="AlphaFoldDB" id="A0AAW2HWV6"/>
<sequence length="641" mass="74325">MLERIKKVQKTYLLVIPLLVATITLYMLNYRQTLEPKIKMFKTNPNMSRFVVNTPGCRIPMLYPFHDAARDFFGLKPHFSCGNKPPLIDSNQTALWVVEEVRSLYGIDNDTFPDCCYTPFTRVPVTPDDKNSDIDNKLQYTGACTPFVGSANIHHEFVRVTCKWGNNSSYKDFHAFVVPKRPKEEVKAEKTPKASLLIIGIDSSSRLNFHRHLTKTRKTLRSLNAVEFLGFNKVHDNTFSNLIPLLSGHSVDDIKKICWFDTKDHFDLCPFIWKQFSAKGYLTGFGEDSYWYSTFNYWKNGFKTQPTDYYLRPYIVANEDEIGHSLLSNSKWCTGSRFAAQVLYDYAYKFSVNMTESRKKFWGLFWQTSLTHDFMNIFPDADDLLDDLLGKLINAGVFDEAVVILMSDHGIRWGPFRETLQGWLEERLPFLFVSMPQWMKNKYPEAAANLRRNSRALTTHYDVHETMVDLMNLTRLEPPELKRRVSFWNRKAGLSLFLSIPGERTCRHAAIPTEWCTCYESEPVSLQNPIVRRAAMSVVDHINEMLSRYEQCARLFLKKIHSARIEHALVRTDESEKNRKRLLYVVVFSTKPGGAKFEGTVRHHSDSNKLEVEGYVSRINMYGSQSKCVSDHQIKLYCYCI</sequence>
<gene>
    <name evidence="2" type="ORF">PYX00_006440</name>
</gene>
<evidence type="ECO:0000313" key="2">
    <source>
        <dbReference type="EMBL" id="KAL0273858.1"/>
    </source>
</evidence>
<name>A0AAW2HWV6_9NEOP</name>
<dbReference type="GO" id="GO:0005615">
    <property type="term" value="C:extracellular space"/>
    <property type="evidence" value="ECO:0007669"/>
    <property type="project" value="TreeGrafter"/>
</dbReference>
<keyword evidence="1" id="KW-1133">Transmembrane helix</keyword>
<proteinExistence type="predicted"/>
<comment type="caution">
    <text evidence="2">The sequence shown here is derived from an EMBL/GenBank/DDBJ whole genome shotgun (WGS) entry which is preliminary data.</text>
</comment>
<feature type="transmembrane region" description="Helical" evidence="1">
    <location>
        <begin position="12"/>
        <end position="30"/>
    </location>
</feature>
<dbReference type="FunFam" id="3.40.720.10:FF:000017">
    <property type="entry name" value="Predicted protein"/>
    <property type="match status" value="1"/>
</dbReference>
<keyword evidence="1" id="KW-0812">Transmembrane</keyword>
<keyword evidence="1" id="KW-0472">Membrane</keyword>
<dbReference type="InterPro" id="IPR017850">
    <property type="entry name" value="Alkaline_phosphatase_core_sf"/>
</dbReference>
<accession>A0AAW2HWV6</accession>
<dbReference type="CDD" id="cd16021">
    <property type="entry name" value="ALP_like"/>
    <property type="match status" value="1"/>
</dbReference>